<comment type="caution">
    <text evidence="2">The sequence shown here is derived from an EMBL/GenBank/DDBJ whole genome shotgun (WGS) entry which is preliminary data.</text>
</comment>
<organism evidence="2 3">
    <name type="scientific">Oryza meyeriana var. granulata</name>
    <dbReference type="NCBI Taxonomy" id="110450"/>
    <lineage>
        <taxon>Eukaryota</taxon>
        <taxon>Viridiplantae</taxon>
        <taxon>Streptophyta</taxon>
        <taxon>Embryophyta</taxon>
        <taxon>Tracheophyta</taxon>
        <taxon>Spermatophyta</taxon>
        <taxon>Magnoliopsida</taxon>
        <taxon>Liliopsida</taxon>
        <taxon>Poales</taxon>
        <taxon>Poaceae</taxon>
        <taxon>BOP clade</taxon>
        <taxon>Oryzoideae</taxon>
        <taxon>Oryzeae</taxon>
        <taxon>Oryzinae</taxon>
        <taxon>Oryza</taxon>
        <taxon>Oryza meyeriana</taxon>
    </lineage>
</organism>
<gene>
    <name evidence="2" type="ORF">E2562_014136</name>
</gene>
<evidence type="ECO:0008006" key="4">
    <source>
        <dbReference type="Google" id="ProtNLM"/>
    </source>
</evidence>
<accession>A0A6G1F896</accession>
<evidence type="ECO:0000256" key="1">
    <source>
        <dbReference type="SAM" id="MobiDB-lite"/>
    </source>
</evidence>
<sequence>MLGCVGEAPLLDPSPIRSRRLAGYYTASLAGEVGAAAKPPLIVCFKASSSPGTSPPPLSDEGRGGGARTRRSRWRPGLAAEADCGEVEQRALTAALASKRDATVLGFYWPRCRLCASLQGLVCELEDGANGRVSFVLVDAEDDRWLPEFTGGAGVDLLQLKTLLASPPIMEPNFSSVDATVQNWRDGVGTAKDSEL</sequence>
<dbReference type="OrthoDB" id="2018237at2759"/>
<keyword evidence="3" id="KW-1185">Reference proteome</keyword>
<evidence type="ECO:0000313" key="2">
    <source>
        <dbReference type="EMBL" id="KAF0933146.1"/>
    </source>
</evidence>
<dbReference type="AlphaFoldDB" id="A0A6G1F896"/>
<name>A0A6G1F896_9ORYZ</name>
<reference evidence="2 3" key="1">
    <citation type="submission" date="2019-11" db="EMBL/GenBank/DDBJ databases">
        <title>Whole genome sequence of Oryza granulata.</title>
        <authorList>
            <person name="Li W."/>
        </authorList>
    </citation>
    <scope>NUCLEOTIDE SEQUENCE [LARGE SCALE GENOMIC DNA]</scope>
    <source>
        <strain evidence="3">cv. Menghai</strain>
        <tissue evidence="2">Leaf</tissue>
    </source>
</reference>
<feature type="region of interest" description="Disordered" evidence="1">
    <location>
        <begin position="48"/>
        <end position="74"/>
    </location>
</feature>
<protein>
    <recommendedName>
        <fullName evidence="4">Thioredoxin domain-containing protein</fullName>
    </recommendedName>
</protein>
<dbReference type="Proteomes" id="UP000479710">
    <property type="component" value="Unassembled WGS sequence"/>
</dbReference>
<evidence type="ECO:0000313" key="3">
    <source>
        <dbReference type="Proteomes" id="UP000479710"/>
    </source>
</evidence>
<dbReference type="EMBL" id="SPHZ02000001">
    <property type="protein sequence ID" value="KAF0933146.1"/>
    <property type="molecule type" value="Genomic_DNA"/>
</dbReference>
<proteinExistence type="predicted"/>